<keyword evidence="2" id="KW-1185">Reference proteome</keyword>
<dbReference type="EMBL" id="JAJKFW010000058">
    <property type="protein sequence ID" value="MCC9644661.1"/>
    <property type="molecule type" value="Genomic_DNA"/>
</dbReference>
<gene>
    <name evidence="1" type="ORF">LOC71_20500</name>
</gene>
<evidence type="ECO:0000313" key="1">
    <source>
        <dbReference type="EMBL" id="MCC9644661.1"/>
    </source>
</evidence>
<evidence type="ECO:0000313" key="2">
    <source>
        <dbReference type="Proteomes" id="UP001430306"/>
    </source>
</evidence>
<name>A0ABS8NMC3_9BACT</name>
<dbReference type="Proteomes" id="UP001430306">
    <property type="component" value="Unassembled WGS sequence"/>
</dbReference>
<protein>
    <submittedName>
        <fullName evidence="1">SMI1/KNR4 family protein</fullName>
    </submittedName>
</protein>
<comment type="caution">
    <text evidence="1">The sequence shown here is derived from an EMBL/GenBank/DDBJ whole genome shotgun (WGS) entry which is preliminary data.</text>
</comment>
<proteinExistence type="predicted"/>
<reference evidence="1" key="1">
    <citation type="submission" date="2021-11" db="EMBL/GenBank/DDBJ databases">
        <title>Genome sequence.</title>
        <authorList>
            <person name="Sun Q."/>
        </authorList>
    </citation>
    <scope>NUCLEOTIDE SEQUENCE</scope>
    <source>
        <strain evidence="1">JC740</strain>
    </source>
</reference>
<accession>A0ABS8NMC3</accession>
<organism evidence="1 2">
    <name type="scientific">Rhodopirellula halodulae</name>
    <dbReference type="NCBI Taxonomy" id="2894198"/>
    <lineage>
        <taxon>Bacteria</taxon>
        <taxon>Pseudomonadati</taxon>
        <taxon>Planctomycetota</taxon>
        <taxon>Planctomycetia</taxon>
        <taxon>Pirellulales</taxon>
        <taxon>Pirellulaceae</taxon>
        <taxon>Rhodopirellula</taxon>
    </lineage>
</organism>
<sequence>MLYNLIASLFSSCLLIERVRLCLIPTVSDSLGDAESPSDPDASVKSGRAVGAARTWSQQLQDRFHITLDSDLAAWFDEELWRQLGNGEFANAVSPETLLKPAPEPVWPPLMPPNFLPLVGSHSGDWLCLRLADGDAEGSGYDICHWYHGGGDWLPWGETLAEALLFDQLLPSLPASDQRHAIPSPMEVGRSNNSGGDAWHEWMVRCLPDSASHLAANRCWESGSRDWLDPLLQSNVCGAAVRCQLVIEALGNELAKRLKPADANRMGIPWNSIMKWCFDLRTLPHDILTRLKEAGLATEDAADPGQQDWAKIETLCEQAHLVSPELAWPAELLGYCRWQRGDQATGADALRASIRCSVFTDQSVRLRTHWATSGADGLAKFGAHWLTQTSADDVGSSDSFSRNHANALPASVEIADYLACLTNREGGSVRNGVTTFLQSQSQRFAAEGNAKDAVRCLYAAGWDLGAEPMSLYAELLNQLIEATRSADWLSHETFAQMHRDCFRKRYGV</sequence>